<feature type="region of interest" description="Disordered" evidence="10">
    <location>
        <begin position="302"/>
        <end position="379"/>
    </location>
</feature>
<evidence type="ECO:0000259" key="11">
    <source>
        <dbReference type="Pfam" id="PF11527"/>
    </source>
</evidence>
<dbReference type="PANTHER" id="PTHR21532:SF0">
    <property type="entry name" value="CILIA- AND FLAGELLA-ASSOCIATED PROTEIN 36"/>
    <property type="match status" value="1"/>
</dbReference>
<keyword evidence="6" id="KW-0175">Coiled coil</keyword>
<feature type="region of interest" description="Disordered" evidence="10">
    <location>
        <begin position="231"/>
        <end position="254"/>
    </location>
</feature>
<feature type="compositionally biased region" description="Basic and acidic residues" evidence="10">
    <location>
        <begin position="335"/>
        <end position="355"/>
    </location>
</feature>
<proteinExistence type="inferred from homology"/>
<evidence type="ECO:0000256" key="3">
    <source>
        <dbReference type="ARBA" id="ARBA00007460"/>
    </source>
</evidence>
<dbReference type="InterPro" id="IPR042541">
    <property type="entry name" value="BART_sf"/>
</dbReference>
<dbReference type="Proteomes" id="UP000695022">
    <property type="component" value="Unplaced"/>
</dbReference>
<evidence type="ECO:0000256" key="4">
    <source>
        <dbReference type="ARBA" id="ARBA00021815"/>
    </source>
</evidence>
<protein>
    <recommendedName>
        <fullName evidence="4">Cilia- and flagella-associated protein 36</fullName>
    </recommendedName>
    <alternativeName>
        <fullName evidence="9">Coiled-coil domain-containing protein 104</fullName>
    </alternativeName>
</protein>
<comment type="subcellular location">
    <subcellularLocation>
        <location evidence="1">Cell projection</location>
        <location evidence="1">Cilium</location>
    </subcellularLocation>
    <subcellularLocation>
        <location evidence="2">Cytoplasm</location>
    </subcellularLocation>
</comment>
<feature type="domain" description="BART" evidence="11">
    <location>
        <begin position="2"/>
        <end position="116"/>
    </location>
</feature>
<dbReference type="Gene3D" id="1.20.1520.10">
    <property type="entry name" value="ADP-ribosylation factor-like 2-binding protein, domain"/>
    <property type="match status" value="1"/>
</dbReference>
<evidence type="ECO:0000313" key="13">
    <source>
        <dbReference type="RefSeq" id="XP_014671974.1"/>
    </source>
</evidence>
<evidence type="ECO:0000256" key="1">
    <source>
        <dbReference type="ARBA" id="ARBA00004138"/>
    </source>
</evidence>
<feature type="compositionally biased region" description="Polar residues" evidence="10">
    <location>
        <begin position="235"/>
        <end position="250"/>
    </location>
</feature>
<dbReference type="RefSeq" id="XP_014671974.1">
    <property type="nucleotide sequence ID" value="XM_014816488.1"/>
</dbReference>
<dbReference type="InterPro" id="IPR023379">
    <property type="entry name" value="BART_dom"/>
</dbReference>
<feature type="compositionally biased region" description="Basic and acidic residues" evidence="10">
    <location>
        <begin position="458"/>
        <end position="467"/>
    </location>
</feature>
<dbReference type="Pfam" id="PF11527">
    <property type="entry name" value="ARL2_Bind_BART"/>
    <property type="match status" value="1"/>
</dbReference>
<evidence type="ECO:0000313" key="12">
    <source>
        <dbReference type="Proteomes" id="UP000695022"/>
    </source>
</evidence>
<dbReference type="InterPro" id="IPR003903">
    <property type="entry name" value="UIM_dom"/>
</dbReference>
<comment type="similarity">
    <text evidence="3">Belongs to the CFAP36 family.</text>
</comment>
<dbReference type="GeneID" id="106812583"/>
<dbReference type="PROSITE" id="PS50330">
    <property type="entry name" value="UIM"/>
    <property type="match status" value="1"/>
</dbReference>
<keyword evidence="12" id="KW-1185">Reference proteome</keyword>
<evidence type="ECO:0000256" key="9">
    <source>
        <dbReference type="ARBA" id="ARBA00031593"/>
    </source>
</evidence>
<accession>A0ABM1EIF3</accession>
<evidence type="ECO:0000256" key="6">
    <source>
        <dbReference type="ARBA" id="ARBA00023054"/>
    </source>
</evidence>
<organism evidence="12 13">
    <name type="scientific">Priapulus caudatus</name>
    <name type="common">Priapulid worm</name>
    <dbReference type="NCBI Taxonomy" id="37621"/>
    <lineage>
        <taxon>Eukaryota</taxon>
        <taxon>Metazoa</taxon>
        <taxon>Ecdysozoa</taxon>
        <taxon>Scalidophora</taxon>
        <taxon>Priapulida</taxon>
        <taxon>Priapulimorpha</taxon>
        <taxon>Priapulimorphida</taxon>
        <taxon>Priapulidae</taxon>
        <taxon>Priapulus</taxon>
    </lineage>
</organism>
<reference evidence="13" key="1">
    <citation type="submission" date="2025-08" db="UniProtKB">
        <authorList>
            <consortium name="RefSeq"/>
        </authorList>
    </citation>
    <scope>IDENTIFICATION</scope>
</reference>
<gene>
    <name evidence="13" type="primary">LOC106812583</name>
</gene>
<dbReference type="PANTHER" id="PTHR21532">
    <property type="entry name" value="PHOSPHODIESTERASE HL"/>
    <property type="match status" value="1"/>
</dbReference>
<dbReference type="InterPro" id="IPR038888">
    <property type="entry name" value="CFAP36"/>
</dbReference>
<evidence type="ECO:0000256" key="8">
    <source>
        <dbReference type="ARBA" id="ARBA00023273"/>
    </source>
</evidence>
<feature type="region of interest" description="Disordered" evidence="10">
    <location>
        <begin position="447"/>
        <end position="484"/>
    </location>
</feature>
<evidence type="ECO:0000256" key="7">
    <source>
        <dbReference type="ARBA" id="ARBA00023069"/>
    </source>
</evidence>
<evidence type="ECO:0000256" key="5">
    <source>
        <dbReference type="ARBA" id="ARBA00022490"/>
    </source>
</evidence>
<evidence type="ECO:0000256" key="2">
    <source>
        <dbReference type="ARBA" id="ARBA00004496"/>
    </source>
</evidence>
<evidence type="ECO:0000256" key="10">
    <source>
        <dbReference type="SAM" id="MobiDB-lite"/>
    </source>
</evidence>
<sequence>MTDWIVDSIVGFLRSPMWVTPVLTFIEEQSIIFDPSIPESEEYKSKHAAYRNLVGLLMNSYLEDMGLPQEQFIKACGSSNPNSSITYHQGLFEQIWAADDYEIFKRMMTQKNIELELQVLQQIQARSGVLPESMVPGPNTNLLVSYMERTEEEILEEVLRQSKEEFEASKNMSDEMQKRDEQDLQKAFTISAEEKVKLVESARIEKNLLDKAVKLSLTEQATVVAVSGAAPASNAKASSVMPTAAEVSSDSKGKGARAASAVAEAALVGKGKDASATSAVADATPVSKGKAASAATSAVAETAAVSTTSRSKSTDVSGPAVKPLDDKSALPPLKVDAKSPDRETKVGKTGKDTKKANIAKNEPLKPITKKKGPVEPTMVPLAPTEATDVAAASWVKSAQAEASSSVLLTSSLRTSNIGGLSSEEVKQRAEYLRQQRDKLLAMKKQARTQNLTTFEQAQPERRPESSRAARSLMGGRGAQQQNVDEKTLAMRLALAQKLKSEVIAKGHFE</sequence>
<feature type="compositionally biased region" description="Polar residues" evidence="10">
    <location>
        <begin position="447"/>
        <end position="456"/>
    </location>
</feature>
<keyword evidence="5" id="KW-0963">Cytoplasm</keyword>
<keyword evidence="8" id="KW-0966">Cell projection</keyword>
<name>A0ABM1EIF3_PRICU</name>
<keyword evidence="7" id="KW-0969">Cilium</keyword>